<feature type="compositionally biased region" description="Polar residues" evidence="1">
    <location>
        <begin position="298"/>
        <end position="321"/>
    </location>
</feature>
<feature type="compositionally biased region" description="Low complexity" evidence="1">
    <location>
        <begin position="395"/>
        <end position="408"/>
    </location>
</feature>
<feature type="compositionally biased region" description="Acidic residues" evidence="1">
    <location>
        <begin position="504"/>
        <end position="516"/>
    </location>
</feature>
<reference evidence="2" key="1">
    <citation type="journal article" date="2014" name="Nat. Commun.">
        <title>The rainbow trout genome provides novel insights into evolution after whole-genome duplication in vertebrates.</title>
        <authorList>
            <person name="Berthelot C."/>
            <person name="Brunet F."/>
            <person name="Chalopin D."/>
            <person name="Juanchich A."/>
            <person name="Bernard M."/>
            <person name="Noel B."/>
            <person name="Bento P."/>
            <person name="Da Silva C."/>
            <person name="Labadie K."/>
            <person name="Alberti A."/>
            <person name="Aury J.M."/>
            <person name="Louis A."/>
            <person name="Dehais P."/>
            <person name="Bardou P."/>
            <person name="Montfort J."/>
            <person name="Klopp C."/>
            <person name="Cabau C."/>
            <person name="Gaspin C."/>
            <person name="Thorgaard G.H."/>
            <person name="Boussaha M."/>
            <person name="Quillet E."/>
            <person name="Guyomard R."/>
            <person name="Galiana D."/>
            <person name="Bobe J."/>
            <person name="Volff J.N."/>
            <person name="Genet C."/>
            <person name="Wincker P."/>
            <person name="Jaillon O."/>
            <person name="Roest Crollius H."/>
            <person name="Guiguen Y."/>
        </authorList>
    </citation>
    <scope>NUCLEOTIDE SEQUENCE [LARGE SCALE GENOMIC DNA]</scope>
</reference>
<feature type="compositionally biased region" description="Basic and acidic residues" evidence="1">
    <location>
        <begin position="250"/>
        <end position="261"/>
    </location>
</feature>
<gene>
    <name evidence="2" type="ORF">GSONMT00081638001</name>
</gene>
<evidence type="ECO:0000313" key="2">
    <source>
        <dbReference type="EMBL" id="CDQ60346.1"/>
    </source>
</evidence>
<feature type="region of interest" description="Disordered" evidence="1">
    <location>
        <begin position="497"/>
        <end position="517"/>
    </location>
</feature>
<sequence length="588" mass="65643">MSNQLNLPQVDSNQVPEELTLLLIQLRRHQAKMAAARHHTLTQLQHFNYSPSGPHFLTTKTNPLFSSGPSYLGPFLGPMGHGSSSQVGAPSAPGRLYPTNQEKTEIKRELWRIEDVMAGLSSSKANYKITIDSVQNPERKLVASVPDPAVPSQSATPPVGEVRPPPRSSYTLPHNPVPKWVTDKSLIPPASRSLPFRLLPPMSFEAEDEAPPRPPLPCLYDYEDPPPAIPPLPKEASVVVRHTSVRGLKRQSDERKRDRESGGCVNGDFKVELRSYLSEPELPGAGQSSTGSEGGYQTLPNKGLSGSSPRLNQSSNISSYVTLRRGAAASAERERPKSALEQLYSSGQQPQPLAQAPRGRMSAEEQLERMKRHQRALVRERKRNLSQGERHSNTAHRTSSSTRALSSTDLGSWRREQQDFDLQLVQKAQVEERQVAEGQSDEGRSELKERERIQSDEWLSVMAMPTIATPMRETDMEPLDYDLDLSRELSKPQKVSIPERYVESDPEEPLTQEEMEDRQRRAERIKNILAKSNFQNIHPSSGASVPLNFTDLDIAMQQQERIMTVSHALASEASVKSKQFTESEMLGR</sequence>
<organism evidence="2 3">
    <name type="scientific">Oncorhynchus mykiss</name>
    <name type="common">Rainbow trout</name>
    <name type="synonym">Salmo gairdneri</name>
    <dbReference type="NCBI Taxonomy" id="8022"/>
    <lineage>
        <taxon>Eukaryota</taxon>
        <taxon>Metazoa</taxon>
        <taxon>Chordata</taxon>
        <taxon>Craniata</taxon>
        <taxon>Vertebrata</taxon>
        <taxon>Euteleostomi</taxon>
        <taxon>Actinopterygii</taxon>
        <taxon>Neopterygii</taxon>
        <taxon>Teleostei</taxon>
        <taxon>Protacanthopterygii</taxon>
        <taxon>Salmoniformes</taxon>
        <taxon>Salmonidae</taxon>
        <taxon>Salmoninae</taxon>
        <taxon>Oncorhynchus</taxon>
    </lineage>
</organism>
<accession>A0A060VZZ6</accession>
<dbReference type="PANTHER" id="PTHR12752">
    <property type="entry name" value="PHOSPHOINOSITOL 3-PHOSPHATE-BINDING PROTEIN"/>
    <property type="match status" value="1"/>
</dbReference>
<evidence type="ECO:0008006" key="4">
    <source>
        <dbReference type="Google" id="ProtNLM"/>
    </source>
</evidence>
<evidence type="ECO:0000256" key="1">
    <source>
        <dbReference type="SAM" id="MobiDB-lite"/>
    </source>
</evidence>
<dbReference type="Proteomes" id="UP000193380">
    <property type="component" value="Unassembled WGS sequence"/>
</dbReference>
<feature type="region of interest" description="Disordered" evidence="1">
    <location>
        <begin position="242"/>
        <end position="409"/>
    </location>
</feature>
<name>A0A060VZZ6_ONCMY</name>
<dbReference type="PaxDb" id="8022-A0A060VZZ6"/>
<dbReference type="PANTHER" id="PTHR12752:SF4">
    <property type="entry name" value="PLECKSTRIN HOMOLOGY DOMAIN-CONTAINING FAMILY A MEMBER 7"/>
    <property type="match status" value="1"/>
</dbReference>
<reference evidence="2" key="2">
    <citation type="submission" date="2014-03" db="EMBL/GenBank/DDBJ databases">
        <authorList>
            <person name="Genoscope - CEA"/>
        </authorList>
    </citation>
    <scope>NUCLEOTIDE SEQUENCE</scope>
</reference>
<feature type="compositionally biased region" description="Polar residues" evidence="1">
    <location>
        <begin position="343"/>
        <end position="352"/>
    </location>
</feature>
<feature type="region of interest" description="Disordered" evidence="1">
    <location>
        <begin position="147"/>
        <end position="176"/>
    </location>
</feature>
<evidence type="ECO:0000313" key="3">
    <source>
        <dbReference type="Proteomes" id="UP000193380"/>
    </source>
</evidence>
<proteinExistence type="predicted"/>
<feature type="region of interest" description="Disordered" evidence="1">
    <location>
        <begin position="432"/>
        <end position="452"/>
    </location>
</feature>
<dbReference type="STRING" id="8022.A0A060VZZ6"/>
<protein>
    <recommendedName>
        <fullName evidence="4">Pleckstrin homology domain-containing protein</fullName>
    </recommendedName>
</protein>
<dbReference type="EMBL" id="FR904347">
    <property type="protein sequence ID" value="CDQ60346.1"/>
    <property type="molecule type" value="Genomic_DNA"/>
</dbReference>
<dbReference type="AlphaFoldDB" id="A0A060VZZ6"/>
<feature type="compositionally biased region" description="Basic residues" evidence="1">
    <location>
        <begin position="370"/>
        <end position="384"/>
    </location>
</feature>